<evidence type="ECO:0000313" key="11">
    <source>
        <dbReference type="Proteomes" id="UP001303046"/>
    </source>
</evidence>
<dbReference type="SUPFAM" id="SSF56019">
    <property type="entry name" value="The spindle assembly checkpoint protein mad2"/>
    <property type="match status" value="1"/>
</dbReference>
<organism evidence="10 11">
    <name type="scientific">Necator americanus</name>
    <name type="common">Human hookworm</name>
    <dbReference type="NCBI Taxonomy" id="51031"/>
    <lineage>
        <taxon>Eukaryota</taxon>
        <taxon>Metazoa</taxon>
        <taxon>Ecdysozoa</taxon>
        <taxon>Nematoda</taxon>
        <taxon>Chromadorea</taxon>
        <taxon>Rhabditida</taxon>
        <taxon>Rhabditina</taxon>
        <taxon>Rhabditomorpha</taxon>
        <taxon>Strongyloidea</taxon>
        <taxon>Ancylostomatidae</taxon>
        <taxon>Bunostominae</taxon>
        <taxon>Necator</taxon>
    </lineage>
</organism>
<dbReference type="Gene3D" id="4.10.280.10">
    <property type="entry name" value="Helix-loop-helix DNA-binding domain"/>
    <property type="match status" value="1"/>
</dbReference>
<dbReference type="PROSITE" id="PS50888">
    <property type="entry name" value="BHLH"/>
    <property type="match status" value="1"/>
</dbReference>
<feature type="domain" description="BHLH" evidence="9">
    <location>
        <begin position="309"/>
        <end position="361"/>
    </location>
</feature>
<evidence type="ECO:0000256" key="2">
    <source>
        <dbReference type="ARBA" id="ARBA00010348"/>
    </source>
</evidence>
<dbReference type="Pfam" id="PF00010">
    <property type="entry name" value="HLH"/>
    <property type="match status" value="1"/>
</dbReference>
<evidence type="ECO:0000259" key="8">
    <source>
        <dbReference type="PROSITE" id="PS50815"/>
    </source>
</evidence>
<sequence>MKKKAFVCISSALLWESSWEGSFHHAQCFSTISSRMTDTKTKGSISLKGSAQLVQEFFHYGINSILYQRGLYPGDTFKREKKYGLTLLVTNDAKLQQFLEPLLKQVEFWLSKRKLKRLVLVISEIKTKEVMERWQFDIQTEEMNEEGENSTRQKDEKKIKQEMSDVIRQITASVTFLPLLEEPCSFDVLIYTGKETEAPVDWVESSACLIKNSEQVQLRSFSTADRDVRDTQKGLCMCQISSVILFCVQPSTKRVSHHASSMHALMESPSFPPAYPCHQQNNEQTVKREKRKYRCRKRSPATIERARVVRRDKANARERRRMNNLNDALEHLRTILPAVPDEPKMTKIETLRVAQGYINFLSSILKDIDSGPSTAENTPYTSPAYPAPVWQHTNAGQ</sequence>
<reference evidence="10 11" key="1">
    <citation type="submission" date="2023-08" db="EMBL/GenBank/DDBJ databases">
        <title>A Necator americanus chromosomal reference genome.</title>
        <authorList>
            <person name="Ilik V."/>
            <person name="Petrzelkova K.J."/>
            <person name="Pardy F."/>
            <person name="Fuh T."/>
            <person name="Niatou-Singa F.S."/>
            <person name="Gouil Q."/>
            <person name="Baker L."/>
            <person name="Ritchie M.E."/>
            <person name="Jex A.R."/>
            <person name="Gazzola D."/>
            <person name="Li H."/>
            <person name="Toshio Fujiwara R."/>
            <person name="Zhan B."/>
            <person name="Aroian R.V."/>
            <person name="Pafco B."/>
            <person name="Schwarz E.M."/>
        </authorList>
    </citation>
    <scope>NUCLEOTIDE SEQUENCE [LARGE SCALE GENOMIC DNA]</scope>
    <source>
        <strain evidence="10 11">Aroian</strain>
        <tissue evidence="10">Whole animal</tissue>
    </source>
</reference>
<keyword evidence="4" id="KW-0498">Mitosis</keyword>
<dbReference type="PROSITE" id="PS50815">
    <property type="entry name" value="HORMA"/>
    <property type="match status" value="1"/>
</dbReference>
<comment type="similarity">
    <text evidence="2">Belongs to the MAD2 family.</text>
</comment>
<feature type="compositionally biased region" description="Polar residues" evidence="7">
    <location>
        <begin position="371"/>
        <end position="381"/>
    </location>
</feature>
<dbReference type="Pfam" id="PF02301">
    <property type="entry name" value="HORMA"/>
    <property type="match status" value="1"/>
</dbReference>
<keyword evidence="5" id="KW-0539">Nucleus</keyword>
<comment type="subcellular location">
    <subcellularLocation>
        <location evidence="1">Nucleus</location>
    </subcellularLocation>
</comment>
<dbReference type="InterPro" id="IPR036570">
    <property type="entry name" value="HORMA_dom_sf"/>
</dbReference>
<evidence type="ECO:0000259" key="9">
    <source>
        <dbReference type="PROSITE" id="PS50888"/>
    </source>
</evidence>
<keyword evidence="6" id="KW-0131">Cell cycle</keyword>
<feature type="domain" description="HORMA" evidence="8">
    <location>
        <begin position="48"/>
        <end position="232"/>
    </location>
</feature>
<protein>
    <recommendedName>
        <fullName evidence="12">HORMA domain protein</fullName>
    </recommendedName>
</protein>
<evidence type="ECO:0000256" key="1">
    <source>
        <dbReference type="ARBA" id="ARBA00004123"/>
    </source>
</evidence>
<dbReference type="InterPro" id="IPR011598">
    <property type="entry name" value="bHLH_dom"/>
</dbReference>
<dbReference type="SUPFAM" id="SSF47459">
    <property type="entry name" value="HLH, helix-loop-helix DNA-binding domain"/>
    <property type="match status" value="1"/>
</dbReference>
<evidence type="ECO:0000256" key="6">
    <source>
        <dbReference type="ARBA" id="ARBA00023306"/>
    </source>
</evidence>
<evidence type="ECO:0000256" key="7">
    <source>
        <dbReference type="SAM" id="MobiDB-lite"/>
    </source>
</evidence>
<dbReference type="EMBL" id="JAVFWL010000004">
    <property type="protein sequence ID" value="KAK6750781.1"/>
    <property type="molecule type" value="Genomic_DNA"/>
</dbReference>
<dbReference type="PANTHER" id="PTHR11842:SF11">
    <property type="entry name" value="MITOTIC SPINDLE ASSEMBLY CHECKPOINT PROTEIN MAD2A"/>
    <property type="match status" value="1"/>
</dbReference>
<keyword evidence="3" id="KW-0132">Cell division</keyword>
<dbReference type="SMART" id="SM00353">
    <property type="entry name" value="HLH"/>
    <property type="match status" value="1"/>
</dbReference>
<dbReference type="Proteomes" id="UP001303046">
    <property type="component" value="Unassembled WGS sequence"/>
</dbReference>
<dbReference type="InterPro" id="IPR003511">
    <property type="entry name" value="HORMA_dom"/>
</dbReference>
<keyword evidence="11" id="KW-1185">Reference proteome</keyword>
<dbReference type="Gene3D" id="3.30.900.10">
    <property type="entry name" value="HORMA domain"/>
    <property type="match status" value="1"/>
</dbReference>
<proteinExistence type="inferred from homology"/>
<accession>A0ABR1DLG2</accession>
<evidence type="ECO:0000256" key="5">
    <source>
        <dbReference type="ARBA" id="ARBA00023242"/>
    </source>
</evidence>
<evidence type="ECO:0008006" key="12">
    <source>
        <dbReference type="Google" id="ProtNLM"/>
    </source>
</evidence>
<dbReference type="InterPro" id="IPR036638">
    <property type="entry name" value="HLH_DNA-bd_sf"/>
</dbReference>
<dbReference type="PANTHER" id="PTHR11842">
    <property type="entry name" value="MITOTIC SPINDLE ASSEMBLY CHECKPOINT PROTEIN MAD2"/>
    <property type="match status" value="1"/>
</dbReference>
<feature type="region of interest" description="Disordered" evidence="7">
    <location>
        <begin position="368"/>
        <end position="397"/>
    </location>
</feature>
<name>A0ABR1DLG2_NECAM</name>
<evidence type="ECO:0000256" key="4">
    <source>
        <dbReference type="ARBA" id="ARBA00022776"/>
    </source>
</evidence>
<evidence type="ECO:0000313" key="10">
    <source>
        <dbReference type="EMBL" id="KAK6750781.1"/>
    </source>
</evidence>
<comment type="caution">
    <text evidence="10">The sequence shown here is derived from an EMBL/GenBank/DDBJ whole genome shotgun (WGS) entry which is preliminary data.</text>
</comment>
<dbReference type="InterPro" id="IPR045091">
    <property type="entry name" value="Mad2-like"/>
</dbReference>
<gene>
    <name evidence="10" type="primary">Necator_chrIV.g15928</name>
    <name evidence="10" type="ORF">RB195_002633</name>
</gene>
<evidence type="ECO:0000256" key="3">
    <source>
        <dbReference type="ARBA" id="ARBA00022618"/>
    </source>
</evidence>